<dbReference type="EMBL" id="HG977196">
    <property type="protein sequence ID" value="CDP80319.1"/>
    <property type="molecule type" value="Genomic_DNA"/>
</dbReference>
<organism evidence="2">
    <name type="scientific">Bartonella schoenbuchensis</name>
    <dbReference type="NCBI Taxonomy" id="165694"/>
    <lineage>
        <taxon>Bacteria</taxon>
        <taxon>Pseudomonadati</taxon>
        <taxon>Pseudomonadota</taxon>
        <taxon>Alphaproteobacteria</taxon>
        <taxon>Hyphomicrobiales</taxon>
        <taxon>Bartonellaceae</taxon>
        <taxon>Bartonella</taxon>
    </lineage>
</organism>
<protein>
    <submittedName>
        <fullName evidence="2">Putative phage related protein</fullName>
    </submittedName>
</protein>
<dbReference type="AlphaFoldDB" id="A0A024LRH3"/>
<dbReference type="RefSeq" id="WP_078690074.1">
    <property type="nucleotide sequence ID" value="NZ_CP154603.1"/>
</dbReference>
<reference evidence="2" key="1">
    <citation type="submission" date="2013-11" db="EMBL/GenBank/DDBJ databases">
        <authorList>
            <person name="GENOMES U."/>
        </authorList>
    </citation>
    <scope>NUCLEOTIDE SEQUENCE</scope>
    <source>
        <strain evidence="2">MVT06</strain>
    </source>
</reference>
<proteinExistence type="predicted"/>
<reference evidence="2" key="2">
    <citation type="submission" date="2014-05" db="EMBL/GenBank/DDBJ databases">
        <title>Genome sequencing of Bartonella spp. isolated from human blood.</title>
        <authorList>
            <person name="Raoult D."/>
        </authorList>
    </citation>
    <scope>NUCLEOTIDE SEQUENCE</scope>
    <source>
        <strain evidence="2">MVT06</strain>
    </source>
</reference>
<accession>A0A024LRH3</accession>
<dbReference type="Pfam" id="PF10109">
    <property type="entry name" value="Phage_TAC_7"/>
    <property type="match status" value="1"/>
</dbReference>
<dbReference type="EMBL" id="HG977196">
    <property type="protein sequence ID" value="CDP80331.1"/>
    <property type="molecule type" value="Genomic_DNA"/>
</dbReference>
<sequence>MTIKQNITYKLLSPIKVEGKERTEITLRPPKVKDAQAIEKTEGVEQTVILISRLSEWPEEAISELAMIDMIKIGKILEGFMKRLGI</sequence>
<dbReference type="InterPro" id="IPR019289">
    <property type="entry name" value="Phage_tail_E/E"/>
</dbReference>
<evidence type="ECO:0000313" key="1">
    <source>
        <dbReference type="EMBL" id="CDP80319.1"/>
    </source>
</evidence>
<gene>
    <name evidence="1" type="ORF">BN1046_01246</name>
    <name evidence="2" type="ORF">BN1046_01258</name>
</gene>
<name>A0A024LRH3_9HYPH</name>
<evidence type="ECO:0000313" key="2">
    <source>
        <dbReference type="EMBL" id="CDP80331.1"/>
    </source>
</evidence>